<keyword evidence="6" id="KW-0325">Glycoprotein</keyword>
<dbReference type="EnsemblMetazoa" id="XM_038013504.1">
    <property type="protein sequence ID" value="XP_037869432.1"/>
    <property type="gene ID" value="LOC119629039"/>
</dbReference>
<feature type="domain" description="AB hydrolase-1" evidence="8">
    <location>
        <begin position="149"/>
        <end position="448"/>
    </location>
</feature>
<dbReference type="InterPro" id="IPR029058">
    <property type="entry name" value="AB_hydrolase_fold"/>
</dbReference>
<dbReference type="PANTHER" id="PTHR11005">
    <property type="entry name" value="LYSOSOMAL ACID LIPASE-RELATED"/>
    <property type="match status" value="1"/>
</dbReference>
<comment type="similarity">
    <text evidence="1">Belongs to the AB hydrolase superfamily. Lipase family.</text>
</comment>
<organism evidence="9 10">
    <name type="scientific">Bombyx mori</name>
    <name type="common">Silk moth</name>
    <dbReference type="NCBI Taxonomy" id="7091"/>
    <lineage>
        <taxon>Eukaryota</taxon>
        <taxon>Metazoa</taxon>
        <taxon>Ecdysozoa</taxon>
        <taxon>Arthropoda</taxon>
        <taxon>Hexapoda</taxon>
        <taxon>Insecta</taxon>
        <taxon>Pterygota</taxon>
        <taxon>Neoptera</taxon>
        <taxon>Endopterygota</taxon>
        <taxon>Lepidoptera</taxon>
        <taxon>Glossata</taxon>
        <taxon>Ditrysia</taxon>
        <taxon>Bombycoidea</taxon>
        <taxon>Bombycidae</taxon>
        <taxon>Bombycinae</taxon>
        <taxon>Bombyx</taxon>
    </lineage>
</organism>
<evidence type="ECO:0000259" key="8">
    <source>
        <dbReference type="Pfam" id="PF00561"/>
    </source>
</evidence>
<dbReference type="InterPro" id="IPR000073">
    <property type="entry name" value="AB_hydrolase_1"/>
</dbReference>
<evidence type="ECO:0000256" key="3">
    <source>
        <dbReference type="ARBA" id="ARBA00022801"/>
    </source>
</evidence>
<evidence type="ECO:0000256" key="2">
    <source>
        <dbReference type="ARBA" id="ARBA00022729"/>
    </source>
</evidence>
<evidence type="ECO:0000256" key="1">
    <source>
        <dbReference type="ARBA" id="ARBA00010701"/>
    </source>
</evidence>
<reference evidence="10" key="1">
    <citation type="journal article" date="2008" name="Insect Biochem. Mol. Biol.">
        <title>The genome of a lepidopteran model insect, the silkworm Bombyx mori.</title>
        <authorList>
            <consortium name="International Silkworm Genome Consortium"/>
        </authorList>
    </citation>
    <scope>NUCLEOTIDE SEQUENCE [LARGE SCALE GENOMIC DNA]</scope>
    <source>
        <strain evidence="10">p50T</strain>
    </source>
</reference>
<keyword evidence="4" id="KW-0442">Lipid degradation</keyword>
<dbReference type="GO" id="GO:0016787">
    <property type="term" value="F:hydrolase activity"/>
    <property type="evidence" value="ECO:0007669"/>
    <property type="project" value="UniProtKB-KW"/>
</dbReference>
<evidence type="ECO:0000256" key="5">
    <source>
        <dbReference type="ARBA" id="ARBA00023098"/>
    </source>
</evidence>
<keyword evidence="3" id="KW-0378">Hydrolase</keyword>
<dbReference type="Pfam" id="PF00561">
    <property type="entry name" value="Abhydrolase_1"/>
    <property type="match status" value="1"/>
</dbReference>
<feature type="chain" id="PRO_5035897186" description="AB hydrolase-1 domain-containing protein" evidence="7">
    <location>
        <begin position="22"/>
        <end position="470"/>
    </location>
</feature>
<evidence type="ECO:0000256" key="7">
    <source>
        <dbReference type="SAM" id="SignalP"/>
    </source>
</evidence>
<evidence type="ECO:0000313" key="10">
    <source>
        <dbReference type="Proteomes" id="UP000005204"/>
    </source>
</evidence>
<name>A0A8R2QVW6_BOMMO</name>
<sequence length="470" mass="53622">MCEIYYMFILIVILNIEVSEQFSNQTMEVVQNMSNTIKGFFVKTMSAIKKKFQNLWQNTKEVIEKKKKSIKKSLINFVTKLLQAETESKNKTVLFSETQHDTENYMQGPQLIAFHGYKVELHTLMTSDGYLLTVHRLSLTGHIQTESKVVILHHGMLGSSDDFILLGKSRSLPYMLSEAGYDVWLANARGNKYSKMHSAKPADAPDFWDFSFHEIGLYDLSALINYVLQIRDKVEICLIGYSMGATSALALLSTDSIYNEILKSVILIAPLVFMRQVKGPLKQFAGLTNNEDELIDILDPYEIAPFKRLSRELVDRFCPGDAELCENPLLFLTNGGQEFSDENIKELVLNHVPAGGSTKTILHYIQLIKSARFQMYDHGPQSNLKNYGTITPPLYNLRNVTTPVVIITSLDDWLSTPSDVFNLINILPNISHHQIIKIENFCHIDFLWSEKAPSLVYRFILKFLKNNFVN</sequence>
<dbReference type="Gene3D" id="3.40.50.1820">
    <property type="entry name" value="alpha/beta hydrolase"/>
    <property type="match status" value="1"/>
</dbReference>
<protein>
    <recommendedName>
        <fullName evidence="8">AB hydrolase-1 domain-containing protein</fullName>
    </recommendedName>
</protein>
<feature type="signal peptide" evidence="7">
    <location>
        <begin position="1"/>
        <end position="21"/>
    </location>
</feature>
<dbReference type="GO" id="GO:0016042">
    <property type="term" value="P:lipid catabolic process"/>
    <property type="evidence" value="ECO:0007669"/>
    <property type="project" value="UniProtKB-KW"/>
</dbReference>
<keyword evidence="2 7" id="KW-0732">Signal</keyword>
<keyword evidence="5" id="KW-0443">Lipid metabolism</keyword>
<reference evidence="9" key="2">
    <citation type="submission" date="2022-06" db="UniProtKB">
        <authorList>
            <consortium name="EnsemblMetazoa"/>
        </authorList>
    </citation>
    <scope>IDENTIFICATION</scope>
    <source>
        <strain evidence="9">p50T (Dazao)</strain>
    </source>
</reference>
<proteinExistence type="inferred from homology"/>
<dbReference type="SUPFAM" id="SSF53474">
    <property type="entry name" value="alpha/beta-Hydrolases"/>
    <property type="match status" value="1"/>
</dbReference>
<evidence type="ECO:0000256" key="4">
    <source>
        <dbReference type="ARBA" id="ARBA00022963"/>
    </source>
</evidence>
<evidence type="ECO:0000256" key="6">
    <source>
        <dbReference type="ARBA" id="ARBA00023180"/>
    </source>
</evidence>
<dbReference type="FunFam" id="3.40.50.1820:FF:000057">
    <property type="entry name" value="Lipase"/>
    <property type="match status" value="1"/>
</dbReference>
<accession>A0A8R2QVW6</accession>
<dbReference type="Proteomes" id="UP000005204">
    <property type="component" value="Unassembled WGS sequence"/>
</dbReference>
<dbReference type="AlphaFoldDB" id="A0A8R2QVW6"/>
<keyword evidence="10" id="KW-1185">Reference proteome</keyword>
<evidence type="ECO:0000313" key="9">
    <source>
        <dbReference type="EnsemblMetazoa" id="XP_037869432.1"/>
    </source>
</evidence>